<dbReference type="PANTHER" id="PTHR10816">
    <property type="entry name" value="MYELIN TRANSCRIPTION FACTOR 1-RELATED"/>
    <property type="match status" value="1"/>
</dbReference>
<protein>
    <submittedName>
        <fullName evidence="13">SPK domain-containing protein</fullName>
    </submittedName>
</protein>
<dbReference type="GO" id="GO:0008270">
    <property type="term" value="F:zinc ion binding"/>
    <property type="evidence" value="ECO:0007669"/>
    <property type="project" value="UniProtKB-KW"/>
</dbReference>
<evidence type="ECO:0000256" key="6">
    <source>
        <dbReference type="ARBA" id="ARBA00022833"/>
    </source>
</evidence>
<keyword evidence="7" id="KW-0805">Transcription regulation</keyword>
<evidence type="ECO:0000256" key="8">
    <source>
        <dbReference type="ARBA" id="ARBA00023163"/>
    </source>
</evidence>
<keyword evidence="8" id="KW-0804">Transcription</keyword>
<dbReference type="Gene3D" id="4.10.320.30">
    <property type="match status" value="1"/>
</dbReference>
<evidence type="ECO:0000256" key="3">
    <source>
        <dbReference type="ARBA" id="ARBA00022723"/>
    </source>
</evidence>
<name>A0A1I7U4M0_9PELO</name>
<evidence type="ECO:0000256" key="7">
    <source>
        <dbReference type="ARBA" id="ARBA00023015"/>
    </source>
</evidence>
<evidence type="ECO:0000256" key="5">
    <source>
        <dbReference type="ARBA" id="ARBA00022771"/>
    </source>
</evidence>
<reference evidence="13" key="1">
    <citation type="submission" date="2016-11" db="UniProtKB">
        <authorList>
            <consortium name="WormBaseParasite"/>
        </authorList>
    </citation>
    <scope>IDENTIFICATION</scope>
</reference>
<keyword evidence="6" id="KW-0862">Zinc</keyword>
<feature type="compositionally biased region" description="Basic and acidic residues" evidence="11">
    <location>
        <begin position="496"/>
        <end position="513"/>
    </location>
</feature>
<sequence length="563" mass="63387">MVFDKDSLPYKQRKSVEKEMSAASILEWIQLGLANEMKSMSIQPSLGPLTHVSTLPEWHSGKKPVVTFYIGPTNAKGRHPAVSSVTLTPVMLFKSTFNDLNQTIGRFFNKPLPVLILGRTCTVTDDDSFIPHLNGCRFLHREAGGYHVLVRIYKDDPTIKEARKALDEYSQELDETMNETMSETITNSSIENHSEAMDSKDQKEKEVEETVEDQKVVPNDLSFDRWSKTPNPEMMDGHILLRSLQYSVQSLHEKKKFAKIEEEIFYKINVPNDFISLGRLEEAFRSSVMPIISGCIKKTDDDAADLLADRVLIAIFFFFERIPATSYRELREEIREKFSKLRDKKLIILLRMKVLALRQDTVLRCTTAGCTGKGHVNGSRTSHRSLSGCPIAHQEKLARRSLKATPQRQRTPTKSEESPLDLTLPTGISTQQLLAAAQAGLIPSGQMMDVFLKQLTNPLAALEEQEEVEAKKENEMDVDVESTSVEEEEEEEEVKEPEAKTEATKPEASEEKPLIPGFPESLIKMTVPAPQPFPQYSPALFSGQNALLAAQLMLAQFQAQQGF</sequence>
<evidence type="ECO:0000256" key="1">
    <source>
        <dbReference type="ARBA" id="ARBA00004123"/>
    </source>
</evidence>
<dbReference type="Pfam" id="PF01530">
    <property type="entry name" value="zf-C2HC"/>
    <property type="match status" value="1"/>
</dbReference>
<keyword evidence="10" id="KW-0175">Coiled coil</keyword>
<feature type="coiled-coil region" evidence="10">
    <location>
        <begin position="159"/>
        <end position="210"/>
    </location>
</feature>
<keyword evidence="12" id="KW-1185">Reference proteome</keyword>
<dbReference type="GO" id="GO:0000978">
    <property type="term" value="F:RNA polymerase II cis-regulatory region sequence-specific DNA binding"/>
    <property type="evidence" value="ECO:0007669"/>
    <property type="project" value="TreeGrafter"/>
</dbReference>
<keyword evidence="4" id="KW-0677">Repeat</keyword>
<dbReference type="FunFam" id="4.10.320.30:FF:000001">
    <property type="entry name" value="Myelin transcription factor 1-like, a"/>
    <property type="match status" value="1"/>
</dbReference>
<feature type="compositionally biased region" description="Acidic residues" evidence="11">
    <location>
        <begin position="476"/>
        <end position="495"/>
    </location>
</feature>
<feature type="region of interest" description="Disordered" evidence="11">
    <location>
        <begin position="398"/>
        <end position="422"/>
    </location>
</feature>
<dbReference type="InterPro" id="IPR002515">
    <property type="entry name" value="Znf_C2H2C"/>
</dbReference>
<accession>A0A1I7U4M0</accession>
<evidence type="ECO:0000256" key="2">
    <source>
        <dbReference type="ARBA" id="ARBA00010194"/>
    </source>
</evidence>
<dbReference type="InterPro" id="IPR036060">
    <property type="entry name" value="Znf_C2H2C_sf"/>
</dbReference>
<keyword evidence="5" id="KW-0863">Zinc-finger</keyword>
<comment type="subcellular location">
    <subcellularLocation>
        <location evidence="1">Nucleus</location>
    </subcellularLocation>
</comment>
<dbReference type="PANTHER" id="PTHR10816:SF15">
    <property type="entry name" value="MYELIN TRANSCRIPTION FACTOR 1-LIKE PROTEIN"/>
    <property type="match status" value="1"/>
</dbReference>
<keyword evidence="3" id="KW-0479">Metal-binding</keyword>
<evidence type="ECO:0000256" key="10">
    <source>
        <dbReference type="SAM" id="Coils"/>
    </source>
</evidence>
<evidence type="ECO:0000256" key="4">
    <source>
        <dbReference type="ARBA" id="ARBA00022737"/>
    </source>
</evidence>
<evidence type="ECO:0000313" key="12">
    <source>
        <dbReference type="Proteomes" id="UP000095282"/>
    </source>
</evidence>
<dbReference type="AlphaFoldDB" id="A0A1I7U4M0"/>
<dbReference type="PROSITE" id="PS51802">
    <property type="entry name" value="ZF_CCHHC"/>
    <property type="match status" value="1"/>
</dbReference>
<dbReference type="GO" id="GO:0005634">
    <property type="term" value="C:nucleus"/>
    <property type="evidence" value="ECO:0007669"/>
    <property type="project" value="UniProtKB-SubCell"/>
</dbReference>
<keyword evidence="9" id="KW-0539">Nucleus</keyword>
<feature type="region of interest" description="Disordered" evidence="11">
    <location>
        <begin position="466"/>
        <end position="515"/>
    </location>
</feature>
<dbReference type="GO" id="GO:0007399">
    <property type="term" value="P:nervous system development"/>
    <property type="evidence" value="ECO:0007669"/>
    <property type="project" value="UniProtKB-KW"/>
</dbReference>
<dbReference type="WBParaSite" id="Csp11.Scaffold629.g14796.t1">
    <property type="protein sequence ID" value="Csp11.Scaffold629.g14796.t1"/>
    <property type="gene ID" value="Csp11.Scaffold629.g14796"/>
</dbReference>
<evidence type="ECO:0000313" key="13">
    <source>
        <dbReference type="WBParaSite" id="Csp11.Scaffold629.g14796.t1"/>
    </source>
</evidence>
<dbReference type="GO" id="GO:0000981">
    <property type="term" value="F:DNA-binding transcription factor activity, RNA polymerase II-specific"/>
    <property type="evidence" value="ECO:0007669"/>
    <property type="project" value="TreeGrafter"/>
</dbReference>
<organism evidence="12 13">
    <name type="scientific">Caenorhabditis tropicalis</name>
    <dbReference type="NCBI Taxonomy" id="1561998"/>
    <lineage>
        <taxon>Eukaryota</taxon>
        <taxon>Metazoa</taxon>
        <taxon>Ecdysozoa</taxon>
        <taxon>Nematoda</taxon>
        <taxon>Chromadorea</taxon>
        <taxon>Rhabditida</taxon>
        <taxon>Rhabditina</taxon>
        <taxon>Rhabditomorpha</taxon>
        <taxon>Rhabditoidea</taxon>
        <taxon>Rhabditidae</taxon>
        <taxon>Peloderinae</taxon>
        <taxon>Caenorhabditis</taxon>
    </lineage>
</organism>
<proteinExistence type="inferred from homology"/>
<evidence type="ECO:0000256" key="11">
    <source>
        <dbReference type="SAM" id="MobiDB-lite"/>
    </source>
</evidence>
<dbReference type="STRING" id="1561998.A0A1I7U4M0"/>
<dbReference type="eggNOG" id="KOG3803">
    <property type="taxonomic scope" value="Eukaryota"/>
</dbReference>
<evidence type="ECO:0000256" key="9">
    <source>
        <dbReference type="ARBA" id="ARBA00023242"/>
    </source>
</evidence>
<dbReference type="SUPFAM" id="SSF103637">
    <property type="entry name" value="CCHHC domain"/>
    <property type="match status" value="1"/>
</dbReference>
<comment type="similarity">
    <text evidence="2">Belongs to the MYT1 family.</text>
</comment>
<dbReference type="Proteomes" id="UP000095282">
    <property type="component" value="Unplaced"/>
</dbReference>